<dbReference type="PANTHER" id="PTHR30504:SF3">
    <property type="entry name" value="GLUCANS BIOSYNTHESIS PROTEIN D"/>
    <property type="match status" value="1"/>
</dbReference>
<evidence type="ECO:0000313" key="8">
    <source>
        <dbReference type="Proteomes" id="UP000018542"/>
    </source>
</evidence>
<accession>V5SDU0</accession>
<dbReference type="InterPro" id="IPR014718">
    <property type="entry name" value="GH-type_carb-bd"/>
</dbReference>
<dbReference type="SUPFAM" id="SSF81296">
    <property type="entry name" value="E set domains"/>
    <property type="match status" value="1"/>
</dbReference>
<dbReference type="Pfam" id="PF04349">
    <property type="entry name" value="MdoG"/>
    <property type="match status" value="1"/>
</dbReference>
<dbReference type="InterPro" id="IPR007444">
    <property type="entry name" value="Glucan_biosyn_MdoG_C"/>
</dbReference>
<keyword evidence="4" id="KW-0732">Signal</keyword>
<dbReference type="PATRIC" id="fig|1029756.8.peg.2095"/>
<dbReference type="EMBL" id="CP006912">
    <property type="protein sequence ID" value="AHB48657.1"/>
    <property type="molecule type" value="Genomic_DNA"/>
</dbReference>
<comment type="pathway">
    <text evidence="2">Glycan metabolism; osmoregulated periplasmic glucan (OPG) biosynthesis.</text>
</comment>
<proteinExistence type="inferred from homology"/>
<dbReference type="InterPro" id="IPR013783">
    <property type="entry name" value="Ig-like_fold"/>
</dbReference>
<dbReference type="UniPathway" id="UPA00637"/>
<dbReference type="Proteomes" id="UP000018542">
    <property type="component" value="Chromosome"/>
</dbReference>
<comment type="subcellular location">
    <subcellularLocation>
        <location evidence="1">Periplasm</location>
    </subcellularLocation>
</comment>
<gene>
    <name evidence="7" type="ORF">W911_10075</name>
</gene>
<dbReference type="SUPFAM" id="SSF74650">
    <property type="entry name" value="Galactose mutarotase-like"/>
    <property type="match status" value="1"/>
</dbReference>
<dbReference type="InterPro" id="IPR006311">
    <property type="entry name" value="TAT_signal"/>
</dbReference>
<dbReference type="PROSITE" id="PS51318">
    <property type="entry name" value="TAT"/>
    <property type="match status" value="1"/>
</dbReference>
<evidence type="ECO:0000256" key="2">
    <source>
        <dbReference type="ARBA" id="ARBA00005001"/>
    </source>
</evidence>
<evidence type="ECO:0000256" key="5">
    <source>
        <dbReference type="ARBA" id="ARBA00022764"/>
    </source>
</evidence>
<dbReference type="PIRSF" id="PIRSF006281">
    <property type="entry name" value="MdoG"/>
    <property type="match status" value="1"/>
</dbReference>
<dbReference type="AlphaFoldDB" id="V5SDU0"/>
<comment type="similarity">
    <text evidence="3">Belongs to the OpgD/OpgG family.</text>
</comment>
<dbReference type="InterPro" id="IPR014756">
    <property type="entry name" value="Ig_E-set"/>
</dbReference>
<dbReference type="KEGG" id="hni:W911_10075"/>
<keyword evidence="8" id="KW-1185">Reference proteome</keyword>
<dbReference type="GO" id="GO:0030246">
    <property type="term" value="F:carbohydrate binding"/>
    <property type="evidence" value="ECO:0007669"/>
    <property type="project" value="InterPro"/>
</dbReference>
<name>V5SDU0_9HYPH</name>
<evidence type="ECO:0000256" key="3">
    <source>
        <dbReference type="ARBA" id="ARBA00009284"/>
    </source>
</evidence>
<dbReference type="GO" id="GO:0003824">
    <property type="term" value="F:catalytic activity"/>
    <property type="evidence" value="ECO:0007669"/>
    <property type="project" value="InterPro"/>
</dbReference>
<dbReference type="Gene3D" id="2.70.98.10">
    <property type="match status" value="1"/>
</dbReference>
<dbReference type="RefSeq" id="WP_023787375.1">
    <property type="nucleotide sequence ID" value="NC_022997.1"/>
</dbReference>
<dbReference type="HOGENOM" id="CLU_023403_2_0_5"/>
<dbReference type="PANTHER" id="PTHR30504">
    <property type="entry name" value="GLUCANS BIOSYNTHESIS PROTEIN"/>
    <property type="match status" value="1"/>
</dbReference>
<sequence>MIGSHLDRRQILAGVAAAGVAANLPLGRAQAAASRLGPALGPAQPFSFDTLKQRAAELARSPWAQEQPKAKEIIQRIDYDAYQKIRFRPDMSIMLDAEKQLPIQLFHLGQFSPHPVHIHLIRGGKAREIIYSANLFETPVGHPARDLPDHIGFAGFRVMAPDLKTDWLAFLGASYFRSSGPFNQYGLSARGLAIDTGLSTPEEFPRFTEFWLDEVPPHGDTMTLYALLDSPSVTGAYRITARRETDGRGVARVDQEIECELYARADITRLGIAPFSSMYWYGEADRPQAVDWRPEIHDSDGLAIWTGSGERIWRPLNNPPRVMTNTFVDKDVRGFGLLQRDRNLVHYLDDSVFYERRASSWIEPIEPFGEGEVHLLEIPTDDEIHDNIAAYWSPRAPLKAGTQRRFHYWLRWLDDIPFPTSLARATATWTGIGGRPGQTRPKGVRKFVVDFKGPVLKDIGRNDGVEIIVTTSRGEISNAYTHPIVDQREHWRAFFDIDVADGEDPVDMRLYLRLGERALTETWVYQYFPERA</sequence>
<dbReference type="GO" id="GO:0030288">
    <property type="term" value="C:outer membrane-bounded periplasmic space"/>
    <property type="evidence" value="ECO:0007669"/>
    <property type="project" value="TreeGrafter"/>
</dbReference>
<evidence type="ECO:0000259" key="6">
    <source>
        <dbReference type="Pfam" id="PF04349"/>
    </source>
</evidence>
<dbReference type="InterPro" id="IPR011013">
    <property type="entry name" value="Gal_mutarotase_sf_dom"/>
</dbReference>
<dbReference type="STRING" id="1029756.W911_10075"/>
<dbReference type="GO" id="GO:0051274">
    <property type="term" value="P:beta-glucan biosynthetic process"/>
    <property type="evidence" value="ECO:0007669"/>
    <property type="project" value="TreeGrafter"/>
</dbReference>
<reference evidence="7 8" key="1">
    <citation type="journal article" date="2014" name="Genome Announc.">
        <title>Complete Genome Sequence of Hyphomicrobium nitrativorans Strain NL23, a Denitrifying Bacterium Isolated from Biofilm of a Methanol-Fed Denitrification System Treating Seawater at the Montreal Biodome.</title>
        <authorList>
            <person name="Martineau C."/>
            <person name="Villeneuve C."/>
            <person name="Mauffrey F."/>
            <person name="Villemur R."/>
        </authorList>
    </citation>
    <scope>NUCLEOTIDE SEQUENCE [LARGE SCALE GENOMIC DNA]</scope>
    <source>
        <strain evidence="7">NL23</strain>
    </source>
</reference>
<dbReference type="InterPro" id="IPR014438">
    <property type="entry name" value="Glucan_biosyn_MdoG/MdoD"/>
</dbReference>
<evidence type="ECO:0000313" key="7">
    <source>
        <dbReference type="EMBL" id="AHB48657.1"/>
    </source>
</evidence>
<evidence type="ECO:0000256" key="4">
    <source>
        <dbReference type="ARBA" id="ARBA00022729"/>
    </source>
</evidence>
<organism evidence="7 8">
    <name type="scientific">Hyphomicrobium nitrativorans NL23</name>
    <dbReference type="NCBI Taxonomy" id="1029756"/>
    <lineage>
        <taxon>Bacteria</taxon>
        <taxon>Pseudomonadati</taxon>
        <taxon>Pseudomonadota</taxon>
        <taxon>Alphaproteobacteria</taxon>
        <taxon>Hyphomicrobiales</taxon>
        <taxon>Hyphomicrobiaceae</taxon>
        <taxon>Hyphomicrobium</taxon>
    </lineage>
</organism>
<evidence type="ECO:0000256" key="1">
    <source>
        <dbReference type="ARBA" id="ARBA00004418"/>
    </source>
</evidence>
<dbReference type="Gene3D" id="2.60.40.10">
    <property type="entry name" value="Immunoglobulins"/>
    <property type="match status" value="1"/>
</dbReference>
<protein>
    <submittedName>
        <fullName evidence="7">Glucan biosynthesis protein D</fullName>
    </submittedName>
</protein>
<keyword evidence="5" id="KW-0574">Periplasm</keyword>
<feature type="domain" description="Glucan biosynthesis periplasmic MdoG C-terminal" evidence="6">
    <location>
        <begin position="46"/>
        <end position="527"/>
    </location>
</feature>